<feature type="zinc finger region" description="C3H1-type" evidence="5">
    <location>
        <begin position="29"/>
        <end position="56"/>
    </location>
</feature>
<dbReference type="PROSITE" id="PS50103">
    <property type="entry name" value="ZF_C3H1"/>
    <property type="match status" value="4"/>
</dbReference>
<evidence type="ECO:0000313" key="9">
    <source>
        <dbReference type="EMBL" id="KAK3264666.1"/>
    </source>
</evidence>
<protein>
    <recommendedName>
        <fullName evidence="11">RING-type E3 ubiquitin transferase</fullName>
    </recommendedName>
</protein>
<feature type="domain" description="C3H1-type" evidence="8">
    <location>
        <begin position="134"/>
        <end position="161"/>
    </location>
</feature>
<keyword evidence="1" id="KW-0808">Transferase</keyword>
<dbReference type="InterPro" id="IPR036855">
    <property type="entry name" value="Znf_CCCH_sf"/>
</dbReference>
<evidence type="ECO:0000259" key="7">
    <source>
        <dbReference type="PROSITE" id="PS50089"/>
    </source>
</evidence>
<dbReference type="PROSITE" id="PS50089">
    <property type="entry name" value="ZF_RING_2"/>
    <property type="match status" value="1"/>
</dbReference>
<keyword evidence="10" id="KW-1185">Reference proteome</keyword>
<comment type="caution">
    <text evidence="9">The sequence shown here is derived from an EMBL/GenBank/DDBJ whole genome shotgun (WGS) entry which is preliminary data.</text>
</comment>
<dbReference type="InterPro" id="IPR001841">
    <property type="entry name" value="Znf_RING"/>
</dbReference>
<dbReference type="Pfam" id="PF00642">
    <property type="entry name" value="zf-CCCH"/>
    <property type="match status" value="1"/>
</dbReference>
<feature type="domain" description="C3H1-type" evidence="8">
    <location>
        <begin position="29"/>
        <end position="56"/>
    </location>
</feature>
<evidence type="ECO:0000256" key="5">
    <source>
        <dbReference type="PROSITE-ProRule" id="PRU00723"/>
    </source>
</evidence>
<reference evidence="9 10" key="1">
    <citation type="journal article" date="2015" name="Genome Biol. Evol.">
        <title>Comparative Genomics of a Bacterivorous Green Alga Reveals Evolutionary Causalities and Consequences of Phago-Mixotrophic Mode of Nutrition.</title>
        <authorList>
            <person name="Burns J.A."/>
            <person name="Paasch A."/>
            <person name="Narechania A."/>
            <person name="Kim E."/>
        </authorList>
    </citation>
    <scope>NUCLEOTIDE SEQUENCE [LARGE SCALE GENOMIC DNA]</scope>
    <source>
        <strain evidence="9 10">PLY_AMNH</strain>
    </source>
</reference>
<feature type="region of interest" description="Disordered" evidence="6">
    <location>
        <begin position="71"/>
        <end position="98"/>
    </location>
</feature>
<dbReference type="PANTHER" id="PTHR11224:SF10">
    <property type="entry name" value="IP09428P-RELATED"/>
    <property type="match status" value="1"/>
</dbReference>
<sequence length="408" mass="44505">MTNRILCKYYASGACRKGDACPFSHDWNDPMSQVCKFYLLGSCGYGNRCRYNHTRPDRATVGSPSSPVGFRNIPVASRPSPQGTAAVSPASAAAASPPPPLASPGFCMRLPENFDDELGWGEVPEEPEVDVGYWAKQPLCSMAMKGFCARGATCPYLHGELCSSCGKWCLHPYRPEESAKHAQRCAEERAKKDKDEALRRSSADVECGICLEQALPAVCGAAGLEGSAGCLWSRGAGRLCRLAFELWARAWCMSCQTVMGKERKADRRFGILTACDHSFCLGCIRGWRAGATTNSAEEVTRSCPICRTRSHFIVPSTFWVSCADDKEALVQNYREKLAMIPCKHFNYGNGSCPFGGSCFYAHADSSGRPEEAQTLRHAATEDGVSVLQPVRLSSFLDGFDRATRLTHA</sequence>
<evidence type="ECO:0000256" key="4">
    <source>
        <dbReference type="ARBA" id="ARBA00022833"/>
    </source>
</evidence>
<dbReference type="Gene3D" id="1.20.120.1350">
    <property type="entry name" value="Pneumovirus matrix protein 2 (M2), zinc-binding domain"/>
    <property type="match status" value="1"/>
</dbReference>
<dbReference type="PROSITE" id="PS00518">
    <property type="entry name" value="ZF_RING_1"/>
    <property type="match status" value="1"/>
</dbReference>
<organism evidence="9 10">
    <name type="scientific">Cymbomonas tetramitiformis</name>
    <dbReference type="NCBI Taxonomy" id="36881"/>
    <lineage>
        <taxon>Eukaryota</taxon>
        <taxon>Viridiplantae</taxon>
        <taxon>Chlorophyta</taxon>
        <taxon>Pyramimonadophyceae</taxon>
        <taxon>Pyramimonadales</taxon>
        <taxon>Pyramimonadaceae</taxon>
        <taxon>Cymbomonas</taxon>
    </lineage>
</organism>
<feature type="compositionally biased region" description="Low complexity" evidence="6">
    <location>
        <begin position="85"/>
        <end position="95"/>
    </location>
</feature>
<dbReference type="PANTHER" id="PTHR11224">
    <property type="entry name" value="MAKORIN-RELATED"/>
    <property type="match status" value="1"/>
</dbReference>
<gene>
    <name evidence="9" type="ORF">CYMTET_26607</name>
</gene>
<name>A0AAE0FSZ5_9CHLO</name>
<evidence type="ECO:0008006" key="11">
    <source>
        <dbReference type="Google" id="ProtNLM"/>
    </source>
</evidence>
<proteinExistence type="predicted"/>
<feature type="zinc finger region" description="C3H1-type" evidence="5">
    <location>
        <begin position="1"/>
        <end position="28"/>
    </location>
</feature>
<evidence type="ECO:0000259" key="8">
    <source>
        <dbReference type="PROSITE" id="PS50103"/>
    </source>
</evidence>
<dbReference type="Gene3D" id="3.30.40.10">
    <property type="entry name" value="Zinc/RING finger domain, C3HC4 (zinc finger)"/>
    <property type="match status" value="1"/>
</dbReference>
<dbReference type="SMART" id="SM00184">
    <property type="entry name" value="RING"/>
    <property type="match status" value="1"/>
</dbReference>
<evidence type="ECO:0000256" key="6">
    <source>
        <dbReference type="SAM" id="MobiDB-lite"/>
    </source>
</evidence>
<dbReference type="InterPro" id="IPR045072">
    <property type="entry name" value="MKRN-like"/>
</dbReference>
<dbReference type="Gene3D" id="3.30.1370.210">
    <property type="match status" value="1"/>
</dbReference>
<evidence type="ECO:0000256" key="1">
    <source>
        <dbReference type="ARBA" id="ARBA00022679"/>
    </source>
</evidence>
<accession>A0AAE0FSZ5</accession>
<dbReference type="Pfam" id="PF14608">
    <property type="entry name" value="zf-CCCH_2"/>
    <property type="match status" value="2"/>
</dbReference>
<dbReference type="SUPFAM" id="SSF57850">
    <property type="entry name" value="RING/U-box"/>
    <property type="match status" value="1"/>
</dbReference>
<keyword evidence="3 5" id="KW-0863">Zinc-finger</keyword>
<dbReference type="GO" id="GO:0061630">
    <property type="term" value="F:ubiquitin protein ligase activity"/>
    <property type="evidence" value="ECO:0007669"/>
    <property type="project" value="InterPro"/>
</dbReference>
<feature type="domain" description="C3H1-type" evidence="8">
    <location>
        <begin position="1"/>
        <end position="28"/>
    </location>
</feature>
<dbReference type="EMBL" id="LGRX02014413">
    <property type="protein sequence ID" value="KAK3264666.1"/>
    <property type="molecule type" value="Genomic_DNA"/>
</dbReference>
<evidence type="ECO:0000256" key="2">
    <source>
        <dbReference type="ARBA" id="ARBA00022723"/>
    </source>
</evidence>
<dbReference type="GO" id="GO:0008270">
    <property type="term" value="F:zinc ion binding"/>
    <property type="evidence" value="ECO:0007669"/>
    <property type="project" value="UniProtKB-KW"/>
</dbReference>
<dbReference type="InterPro" id="IPR017907">
    <property type="entry name" value="Znf_RING_CS"/>
</dbReference>
<evidence type="ECO:0000313" key="10">
    <source>
        <dbReference type="Proteomes" id="UP001190700"/>
    </source>
</evidence>
<feature type="domain" description="C3H1-type" evidence="8">
    <location>
        <begin position="336"/>
        <end position="365"/>
    </location>
</feature>
<dbReference type="InterPro" id="IPR000571">
    <property type="entry name" value="Znf_CCCH"/>
</dbReference>
<dbReference type="GO" id="GO:0000209">
    <property type="term" value="P:protein polyubiquitination"/>
    <property type="evidence" value="ECO:0007669"/>
    <property type="project" value="InterPro"/>
</dbReference>
<dbReference type="Pfam" id="PF18345">
    <property type="entry name" value="zf_CCCH_4"/>
    <property type="match status" value="1"/>
</dbReference>
<dbReference type="AlphaFoldDB" id="A0AAE0FSZ5"/>
<keyword evidence="4 5" id="KW-0862">Zinc</keyword>
<dbReference type="InterPro" id="IPR013083">
    <property type="entry name" value="Znf_RING/FYVE/PHD"/>
</dbReference>
<evidence type="ECO:0000256" key="3">
    <source>
        <dbReference type="ARBA" id="ARBA00022771"/>
    </source>
</evidence>
<keyword evidence="2 5" id="KW-0479">Metal-binding</keyword>
<dbReference type="SMART" id="SM00356">
    <property type="entry name" value="ZnF_C3H1"/>
    <property type="match status" value="4"/>
</dbReference>
<feature type="domain" description="RING-type" evidence="7">
    <location>
        <begin position="252"/>
        <end position="307"/>
    </location>
</feature>
<feature type="zinc finger region" description="C3H1-type" evidence="5">
    <location>
        <begin position="336"/>
        <end position="365"/>
    </location>
</feature>
<dbReference type="SUPFAM" id="SSF90229">
    <property type="entry name" value="CCCH zinc finger"/>
    <property type="match status" value="2"/>
</dbReference>
<feature type="zinc finger region" description="C3H1-type" evidence="5">
    <location>
        <begin position="134"/>
        <end position="161"/>
    </location>
</feature>
<dbReference type="Proteomes" id="UP001190700">
    <property type="component" value="Unassembled WGS sequence"/>
</dbReference>